<keyword evidence="3" id="KW-0378">Hydrolase</keyword>
<evidence type="ECO:0000256" key="2">
    <source>
        <dbReference type="ARBA" id="ARBA00022741"/>
    </source>
</evidence>
<evidence type="ECO:0000256" key="1">
    <source>
        <dbReference type="ARBA" id="ARBA00012552"/>
    </source>
</evidence>
<dbReference type="EC" id="3.6.4.13" evidence="1"/>
<name>A0ABQ7X4K4_BRANA</name>
<evidence type="ECO:0000256" key="3">
    <source>
        <dbReference type="ARBA" id="ARBA00022801"/>
    </source>
</evidence>
<dbReference type="EMBL" id="JAGKQM010002199">
    <property type="protein sequence ID" value="KAH0850048.1"/>
    <property type="molecule type" value="Genomic_DNA"/>
</dbReference>
<dbReference type="CDD" id="cd00201">
    <property type="entry name" value="WW"/>
    <property type="match status" value="1"/>
</dbReference>
<evidence type="ECO:0000259" key="10">
    <source>
        <dbReference type="PROSITE" id="PS51194"/>
    </source>
</evidence>
<comment type="caution">
    <text evidence="11">The sequence shown here is derived from an EMBL/GenBank/DDBJ whole genome shotgun (WGS) entry which is preliminary data.</text>
</comment>
<reference evidence="11 12" key="1">
    <citation type="submission" date="2021-05" db="EMBL/GenBank/DDBJ databases">
        <title>Genome Assembly of Synthetic Allotetraploid Brassica napus Reveals Homoeologous Exchanges between Subgenomes.</title>
        <authorList>
            <person name="Davis J.T."/>
        </authorList>
    </citation>
    <scope>NUCLEOTIDE SEQUENCE [LARGE SCALE GENOMIC DNA]</scope>
    <source>
        <strain evidence="12">cv. Da-Ae</strain>
        <tissue evidence="11">Seedling</tissue>
    </source>
</reference>
<dbReference type="PROSITE" id="PS51194">
    <property type="entry name" value="HELICASE_CTER"/>
    <property type="match status" value="1"/>
</dbReference>
<dbReference type="Pfam" id="PF00270">
    <property type="entry name" value="DEAD"/>
    <property type="match status" value="1"/>
</dbReference>
<dbReference type="SUPFAM" id="SSF52540">
    <property type="entry name" value="P-loop containing nucleoside triphosphate hydrolases"/>
    <property type="match status" value="1"/>
</dbReference>
<dbReference type="InterPro" id="IPR036020">
    <property type="entry name" value="WW_dom_sf"/>
</dbReference>
<organism evidence="11 12">
    <name type="scientific">Brassica napus</name>
    <name type="common">Rape</name>
    <dbReference type="NCBI Taxonomy" id="3708"/>
    <lineage>
        <taxon>Eukaryota</taxon>
        <taxon>Viridiplantae</taxon>
        <taxon>Streptophyta</taxon>
        <taxon>Embryophyta</taxon>
        <taxon>Tracheophyta</taxon>
        <taxon>Spermatophyta</taxon>
        <taxon>Magnoliopsida</taxon>
        <taxon>eudicotyledons</taxon>
        <taxon>Gunneridae</taxon>
        <taxon>Pentapetalae</taxon>
        <taxon>rosids</taxon>
        <taxon>malvids</taxon>
        <taxon>Brassicales</taxon>
        <taxon>Brassicaceae</taxon>
        <taxon>Brassiceae</taxon>
        <taxon>Brassica</taxon>
    </lineage>
</organism>
<keyword evidence="5" id="KW-0067">ATP-binding</keyword>
<dbReference type="InterPro" id="IPR014001">
    <property type="entry name" value="Helicase_ATP-bd"/>
</dbReference>
<dbReference type="Gene3D" id="3.40.50.300">
    <property type="entry name" value="P-loop containing nucleotide triphosphate hydrolases"/>
    <property type="match status" value="2"/>
</dbReference>
<evidence type="ECO:0000259" key="9">
    <source>
        <dbReference type="PROSITE" id="PS51192"/>
    </source>
</evidence>
<evidence type="ECO:0000256" key="6">
    <source>
        <dbReference type="ARBA" id="ARBA00022884"/>
    </source>
</evidence>
<keyword evidence="4" id="KW-0347">Helicase</keyword>
<keyword evidence="2" id="KW-0547">Nucleotide-binding</keyword>
<dbReference type="InterPro" id="IPR027417">
    <property type="entry name" value="P-loop_NTPase"/>
</dbReference>
<dbReference type="SMART" id="SM00487">
    <property type="entry name" value="DEXDc"/>
    <property type="match status" value="1"/>
</dbReference>
<sequence length="733" mass="81618">MDLRVALGALGIIRAVSEKQELNLVQWGDASRVDVIGWYGCYRASAVRYAPEDHSLPKPWKGLVDDLTGYLYFWNPETNVTQYERPATSSHPPKLLSVSSSVQVLVQHHTSSIPSYVPAAKDDVLYRNGYGNGGPKVARNGAANGLGKFLPPPPPSSALANDISPDAYCRRHEITVSGGQVPHLLCPLKLLVFLLSFCVRCDVSSSEELMSYTLEWPLWRTNLFFGRTSKIMQACDRPVNGVMIHFTTGSRQKKRRPPAAVSSVIFCRLQMGEGLRFLCFRRYSCRFLCSNPDSSSARRGQLPCKPLLKLAREKTLGYLIPAFMHLQRIRNDSRMGPTILVLSPTRELATQIQDEAVKFGRSSRISCTCLYGGAPKGPQLRDLERGADIVVATPGRLNDILEMRRISLRQMLDMGFEPQIRKIVKEIPTKRQTLMYTATWPKGVRKIAADLLVNPAQVNIGNVDELVANKSITQHIEVVATMEKQRRLEQILRSQEPGSKVIIFCSTKRMCDQLTRNITRQFGAAAIHGDKSQPERDSVLNQFRSGRTPVLVATDVAARGLDVKDIRIRILLLDNMITQNCWNDRAVINYDFPNGVEDYVHRIGRTGRAGATGQAFTFFGDQDSKHASDLIKILEGADQKVPPQIREMAARGGGMNKFSRWGPPSGGRGRDSGYGGRGSSFGSRDSGMGSRSSNGWGRERERSRSPERFNRVPPPSSNGSPPRSFHEAMLKHR</sequence>
<keyword evidence="12" id="KW-1185">Reference proteome</keyword>
<keyword evidence="6" id="KW-0694">RNA-binding</keyword>
<dbReference type="Pfam" id="PF00271">
    <property type="entry name" value="Helicase_C"/>
    <property type="match status" value="2"/>
</dbReference>
<feature type="compositionally biased region" description="Basic and acidic residues" evidence="7">
    <location>
        <begin position="724"/>
        <end position="733"/>
    </location>
</feature>
<dbReference type="InterPro" id="IPR001650">
    <property type="entry name" value="Helicase_C-like"/>
</dbReference>
<gene>
    <name evidence="11" type="ORF">HID58_095836</name>
</gene>
<feature type="compositionally biased region" description="Gly residues" evidence="7">
    <location>
        <begin position="664"/>
        <end position="679"/>
    </location>
</feature>
<feature type="compositionally biased region" description="Low complexity" evidence="7">
    <location>
        <begin position="680"/>
        <end position="696"/>
    </location>
</feature>
<dbReference type="CDD" id="cd18787">
    <property type="entry name" value="SF2_C_DEAD"/>
    <property type="match status" value="1"/>
</dbReference>
<evidence type="ECO:0000256" key="5">
    <source>
        <dbReference type="ARBA" id="ARBA00022840"/>
    </source>
</evidence>
<dbReference type="PANTHER" id="PTHR47958">
    <property type="entry name" value="ATP-DEPENDENT RNA HELICASE DBP3"/>
    <property type="match status" value="1"/>
</dbReference>
<dbReference type="SMART" id="SM00456">
    <property type="entry name" value="WW"/>
    <property type="match status" value="1"/>
</dbReference>
<dbReference type="InterPro" id="IPR011545">
    <property type="entry name" value="DEAD/DEAH_box_helicase_dom"/>
</dbReference>
<dbReference type="Pfam" id="PF00397">
    <property type="entry name" value="WW"/>
    <property type="match status" value="1"/>
</dbReference>
<evidence type="ECO:0000313" key="12">
    <source>
        <dbReference type="Proteomes" id="UP000824890"/>
    </source>
</evidence>
<feature type="region of interest" description="Disordered" evidence="7">
    <location>
        <begin position="650"/>
        <end position="733"/>
    </location>
</feature>
<dbReference type="PROSITE" id="PS01159">
    <property type="entry name" value="WW_DOMAIN_1"/>
    <property type="match status" value="1"/>
</dbReference>
<proteinExistence type="predicted"/>
<evidence type="ECO:0000256" key="7">
    <source>
        <dbReference type="SAM" id="MobiDB-lite"/>
    </source>
</evidence>
<feature type="domain" description="WW" evidence="8">
    <location>
        <begin position="54"/>
        <end position="88"/>
    </location>
</feature>
<accession>A0ABQ7X4K4</accession>
<dbReference type="InterPro" id="IPR001202">
    <property type="entry name" value="WW_dom"/>
</dbReference>
<dbReference type="PROSITE" id="PS51192">
    <property type="entry name" value="HELICASE_ATP_BIND_1"/>
    <property type="match status" value="1"/>
</dbReference>
<protein>
    <recommendedName>
        <fullName evidence="1">RNA helicase</fullName>
        <ecNumber evidence="1">3.6.4.13</ecNumber>
    </recommendedName>
</protein>
<feature type="domain" description="Helicase ATP-binding" evidence="9">
    <location>
        <begin position="314"/>
        <end position="458"/>
    </location>
</feature>
<dbReference type="Proteomes" id="UP000824890">
    <property type="component" value="Unassembled WGS sequence"/>
</dbReference>
<evidence type="ECO:0000259" key="8">
    <source>
        <dbReference type="PROSITE" id="PS50020"/>
    </source>
</evidence>
<feature type="compositionally biased region" description="Basic and acidic residues" evidence="7">
    <location>
        <begin position="697"/>
        <end position="710"/>
    </location>
</feature>
<dbReference type="PROSITE" id="PS50020">
    <property type="entry name" value="WW_DOMAIN_2"/>
    <property type="match status" value="1"/>
</dbReference>
<evidence type="ECO:0000313" key="11">
    <source>
        <dbReference type="EMBL" id="KAH0850048.1"/>
    </source>
</evidence>
<dbReference type="SMART" id="SM00490">
    <property type="entry name" value="HELICc"/>
    <property type="match status" value="1"/>
</dbReference>
<dbReference type="SUPFAM" id="SSF51045">
    <property type="entry name" value="WW domain"/>
    <property type="match status" value="1"/>
</dbReference>
<evidence type="ECO:0000256" key="4">
    <source>
        <dbReference type="ARBA" id="ARBA00022806"/>
    </source>
</evidence>
<feature type="domain" description="Helicase C-terminal" evidence="10">
    <location>
        <begin position="487"/>
        <end position="649"/>
    </location>
</feature>